<protein>
    <recommendedName>
        <fullName evidence="4">Orcokinin peptides type A</fullName>
    </recommendedName>
</protein>
<evidence type="ECO:0000256" key="1">
    <source>
        <dbReference type="SAM" id="MobiDB-lite"/>
    </source>
</evidence>
<gene>
    <name evidence="2" type="ORF">WN48_05592</name>
</gene>
<reference evidence="2 3" key="1">
    <citation type="submission" date="2015-07" db="EMBL/GenBank/DDBJ databases">
        <title>The genome of Eufriesea mexicana.</title>
        <authorList>
            <person name="Pan H."/>
            <person name="Kapheim K."/>
        </authorList>
    </citation>
    <scope>NUCLEOTIDE SEQUENCE [LARGE SCALE GENOMIC DNA]</scope>
    <source>
        <strain evidence="2">0111107269</strain>
        <tissue evidence="2">Whole body</tissue>
    </source>
</reference>
<evidence type="ECO:0000313" key="3">
    <source>
        <dbReference type="Proteomes" id="UP000250275"/>
    </source>
</evidence>
<feature type="compositionally biased region" description="Basic and acidic residues" evidence="1">
    <location>
        <begin position="387"/>
        <end position="403"/>
    </location>
</feature>
<evidence type="ECO:0008006" key="4">
    <source>
        <dbReference type="Google" id="ProtNLM"/>
    </source>
</evidence>
<evidence type="ECO:0000313" key="2">
    <source>
        <dbReference type="EMBL" id="OAD55117.1"/>
    </source>
</evidence>
<proteinExistence type="predicted"/>
<keyword evidence="3" id="KW-1185">Reference proteome</keyword>
<accession>A0A310SDD5</accession>
<name>A0A310SDD5_9HYME</name>
<organism evidence="2 3">
    <name type="scientific">Eufriesea mexicana</name>
    <dbReference type="NCBI Taxonomy" id="516756"/>
    <lineage>
        <taxon>Eukaryota</taxon>
        <taxon>Metazoa</taxon>
        <taxon>Ecdysozoa</taxon>
        <taxon>Arthropoda</taxon>
        <taxon>Hexapoda</taxon>
        <taxon>Insecta</taxon>
        <taxon>Pterygota</taxon>
        <taxon>Neoptera</taxon>
        <taxon>Endopterygota</taxon>
        <taxon>Hymenoptera</taxon>
        <taxon>Apocrita</taxon>
        <taxon>Aculeata</taxon>
        <taxon>Apoidea</taxon>
        <taxon>Anthophila</taxon>
        <taxon>Apidae</taxon>
        <taxon>Eufriesea</taxon>
    </lineage>
</organism>
<dbReference type="AlphaFoldDB" id="A0A310SDD5"/>
<feature type="region of interest" description="Disordered" evidence="1">
    <location>
        <begin position="386"/>
        <end position="424"/>
    </location>
</feature>
<sequence>MAGGQATWLPFAAAIIPFRNCNLSSNKSGFEYDSAILHYTDCIGRDESGMGGTRWTGTRHAIFAARVLAYSYTDLSSNSNQQASRSRTYLTTMADHASFALSILVLSIAATVWVKALPSLQANDRSNQRRFELATKRDAIAIGGLGEGPSTMIYDSAKACDVSFSGREEKLAVRSEHDTREFASRPYREKNRAENHVNGEFSIDPVAEPNPLRRDFYGSANPEFFGAYLNDHGLPREKMAQAEQYSSRLRGGNVSRMFKGSIDPESRYLRDEEAGNRDSRNLDHIGGGNLLRRRLAEGLGERLGEREDSRLYDSRRWMASRRNLDQIGGGNLLREAVDRGQRNLDHIGGGNLVRDLDSVLVTNDNPRRNLDQIGGGNLVRSIFETARGTDHRPDETHATKSRDQNSLSNDQTRRVRPSPSNSQARRNLDYLFEPDSDEPSPYSKTIAFLPSDRELLERFVKRNIDEIDRTAFDNFFKRNLDEIDRVGWSGFVKRMTDYLTTRVGRTNVLSRRG</sequence>
<dbReference type="Proteomes" id="UP000250275">
    <property type="component" value="Unassembled WGS sequence"/>
</dbReference>
<dbReference type="EMBL" id="KQ763441">
    <property type="protein sequence ID" value="OAD55117.1"/>
    <property type="molecule type" value="Genomic_DNA"/>
</dbReference>
<dbReference type="OrthoDB" id="6093641at2759"/>